<dbReference type="Proteomes" id="UP000500882">
    <property type="component" value="Chromosome"/>
</dbReference>
<evidence type="ECO:0000313" key="1">
    <source>
        <dbReference type="EMBL" id="BCA51790.1"/>
    </source>
</evidence>
<proteinExistence type="predicted"/>
<dbReference type="RefSeq" id="WP_132061103.1">
    <property type="nucleotide sequence ID" value="NZ_AP022660.1"/>
</dbReference>
<reference evidence="1 2" key="1">
    <citation type="submission" date="2020-02" db="EMBL/GenBank/DDBJ databases">
        <title>Whole-genome sequencing and comparative analysis of the genomes of Bacteroides thetaiotaomicron and Escherichia coli isolated from a healthy resident in Vietnam.</title>
        <authorList>
            <person name="Mohsin M."/>
            <person name="Tanaka K."/>
            <person name="Kawahara R."/>
            <person name="Kondo S."/>
            <person name="Noguchi H."/>
            <person name="Motooka D."/>
            <person name="Nakamura S."/>
            <person name="Khong D.T."/>
            <person name="Nguyen T.N."/>
            <person name="Tran H.T."/>
            <person name="Yamamoto Y."/>
        </authorList>
    </citation>
    <scope>NUCLEOTIDE SEQUENCE [LARGE SCALE GENOMIC DNA]</scope>
    <source>
        <strain evidence="1 2">F9-2</strain>
    </source>
</reference>
<evidence type="ECO:0000313" key="2">
    <source>
        <dbReference type="Proteomes" id="UP000500882"/>
    </source>
</evidence>
<name>A0A679HEU4_BACT4</name>
<dbReference type="AlphaFoldDB" id="A0A679HEU4"/>
<gene>
    <name evidence="1" type="ORF">BatF92_37320</name>
</gene>
<sequence>MKKNMKFDKFDKRTATERLQLYEDALGACELLRRIRESQYVYLFLDQSALMKISMVTHFKRVEIEETRQLFLICEDIDTILQRIADVGDVELPLDDKTRYEKISIGLSYLLFLLHMLEDNVSPDMLAILVVILIKISSKEDLDKTLTELRQIDIPLLNAQIRLEQNNVFSAKVLKPVLQILSRAYANIGIDFFMSLPQGDKWEKYKITKREFFKLLYMLPRKESLAILKYIPEIDYSQLVDIYENKDADRFLAISENLKIDYVMASYNCYANFMSIFDMAKRMAGIDVFSSAGKTLMSLIMGRSNINHYSLKNVSDSDLYFMLRGFKSQIREADKCGDNEEKIRLIDKATSILEKNNRAFYDIIFPLLCHNNRIIPLKDSLKIEEILQTPPYKEKIEKARQEYLSSLKYVSDETTDGYSRTSFSRIIKSLTPYFKLTPADKLKAGKFFCDFFLMDLIQIASNLSSYYDIHGFAYVLYNAKCFDLNGVAFNDFVKLIIDIFPFSHIQINAQPYSLNKSKSKAKSLIDKHKALKELFESNFKSKEE</sequence>
<accession>A0A679HEU4</accession>
<protein>
    <submittedName>
        <fullName evidence="1">Uncharacterized protein</fullName>
    </submittedName>
</protein>
<organism evidence="1 2">
    <name type="scientific">Bacteroides thetaiotaomicron</name>
    <dbReference type="NCBI Taxonomy" id="818"/>
    <lineage>
        <taxon>Bacteria</taxon>
        <taxon>Pseudomonadati</taxon>
        <taxon>Bacteroidota</taxon>
        <taxon>Bacteroidia</taxon>
        <taxon>Bacteroidales</taxon>
        <taxon>Bacteroidaceae</taxon>
        <taxon>Bacteroides</taxon>
    </lineage>
</organism>
<dbReference type="EMBL" id="AP022660">
    <property type="protein sequence ID" value="BCA51790.1"/>
    <property type="molecule type" value="Genomic_DNA"/>
</dbReference>